<dbReference type="AlphaFoldDB" id="A0A810L7I5"/>
<keyword evidence="1" id="KW-0175">Coiled coil</keyword>
<dbReference type="GO" id="GO:0003677">
    <property type="term" value="F:DNA binding"/>
    <property type="evidence" value="ECO:0007669"/>
    <property type="project" value="InterPro"/>
</dbReference>
<dbReference type="InterPro" id="IPR004401">
    <property type="entry name" value="YbaB/EbfC"/>
</dbReference>
<dbReference type="EMBL" id="AP023354">
    <property type="protein sequence ID" value="BCJ30855.1"/>
    <property type="molecule type" value="Genomic_DNA"/>
</dbReference>
<protein>
    <recommendedName>
        <fullName evidence="4">YbaB/EbfC DNA-binding family protein</fullName>
    </recommendedName>
</protein>
<proteinExistence type="predicted"/>
<sequence>MRPEWREHIAELTEQFAQARSGLLDAQRRAAELTATARDAEGRIGVTVDHQGRLTAVDLEPAATGLPAAELGALIVAASRAAAAKIDTQRAELIAPSVPDEVRERLDAVRDEHGRLDLARMFPDPYQEPRR</sequence>
<evidence type="ECO:0000313" key="2">
    <source>
        <dbReference type="EMBL" id="BCJ30855.1"/>
    </source>
</evidence>
<dbReference type="RefSeq" id="WP_030446249.1">
    <property type="nucleotide sequence ID" value="NZ_AP023354.1"/>
</dbReference>
<dbReference type="SUPFAM" id="SSF82607">
    <property type="entry name" value="YbaB-like"/>
    <property type="match status" value="1"/>
</dbReference>
<dbReference type="KEGG" id="aser:Asera_49630"/>
<organism evidence="2 3">
    <name type="scientific">Actinocatenispora sera</name>
    <dbReference type="NCBI Taxonomy" id="390989"/>
    <lineage>
        <taxon>Bacteria</taxon>
        <taxon>Bacillati</taxon>
        <taxon>Actinomycetota</taxon>
        <taxon>Actinomycetes</taxon>
        <taxon>Micromonosporales</taxon>
        <taxon>Micromonosporaceae</taxon>
        <taxon>Actinocatenispora</taxon>
    </lineage>
</organism>
<dbReference type="Gene3D" id="3.30.1310.10">
    <property type="entry name" value="Nucleoid-associated protein YbaB-like domain"/>
    <property type="match status" value="1"/>
</dbReference>
<dbReference type="OrthoDB" id="3296871at2"/>
<feature type="coiled-coil region" evidence="1">
    <location>
        <begin position="9"/>
        <end position="43"/>
    </location>
</feature>
<accession>A0A810L7I5</accession>
<gene>
    <name evidence="2" type="ORF">Asera_49630</name>
</gene>
<reference evidence="2" key="1">
    <citation type="submission" date="2020-08" db="EMBL/GenBank/DDBJ databases">
        <title>Whole genome shotgun sequence of Actinocatenispora sera NBRC 101916.</title>
        <authorList>
            <person name="Komaki H."/>
            <person name="Tamura T."/>
        </authorList>
    </citation>
    <scope>NUCLEOTIDE SEQUENCE</scope>
    <source>
        <strain evidence="2">NBRC 101916</strain>
    </source>
</reference>
<evidence type="ECO:0000256" key="1">
    <source>
        <dbReference type="SAM" id="Coils"/>
    </source>
</evidence>
<dbReference type="Proteomes" id="UP000680750">
    <property type="component" value="Chromosome"/>
</dbReference>
<name>A0A810L7I5_9ACTN</name>
<evidence type="ECO:0008006" key="4">
    <source>
        <dbReference type="Google" id="ProtNLM"/>
    </source>
</evidence>
<dbReference type="Pfam" id="PF02575">
    <property type="entry name" value="YbaB_DNA_bd"/>
    <property type="match status" value="1"/>
</dbReference>
<dbReference type="InterPro" id="IPR036894">
    <property type="entry name" value="YbaB-like_sf"/>
</dbReference>
<evidence type="ECO:0000313" key="3">
    <source>
        <dbReference type="Proteomes" id="UP000680750"/>
    </source>
</evidence>
<keyword evidence="3" id="KW-1185">Reference proteome</keyword>